<dbReference type="RefSeq" id="WP_053137250.1">
    <property type="nucleotide sequence ID" value="NZ_CP191492.1"/>
</dbReference>
<keyword evidence="2" id="KW-0732">Signal</keyword>
<keyword evidence="1" id="KW-0812">Transmembrane</keyword>
<proteinExistence type="predicted"/>
<evidence type="ECO:0000313" key="4">
    <source>
        <dbReference type="Proteomes" id="UP000486534"/>
    </source>
</evidence>
<dbReference type="AlphaFoldDB" id="A0A7X1U5Y3"/>
<protein>
    <submittedName>
        <fullName evidence="3">Uncharacterized protein</fullName>
    </submittedName>
</protein>
<accession>A0A7X1U5Y3</accession>
<keyword evidence="1" id="KW-1133">Transmembrane helix</keyword>
<sequence>MSTAAKSLLVLVMLSAIAAMALPEGTFSWICLAACGVFSSLLLLALIAGRKIKFDPVLR</sequence>
<keyword evidence="1" id="KW-0472">Membrane</keyword>
<name>A0A7X1U5Y3_9PSED</name>
<reference evidence="3 4" key="1">
    <citation type="submission" date="2019-10" db="EMBL/GenBank/DDBJ databases">
        <title>Pseudomonas dajingensis sp. nov., isolated from the profound head ulcers of farmed Murray cod (Maccullochella peelii peelii).</title>
        <authorList>
            <person name="Liu Y."/>
        </authorList>
    </citation>
    <scope>NUCLEOTIDE SEQUENCE [LARGE SCALE GENOMIC DNA]</scope>
    <source>
        <strain evidence="3 4">MC042</strain>
    </source>
</reference>
<organism evidence="3 4">
    <name type="scientific">Pseudomonas piscis</name>
    <dbReference type="NCBI Taxonomy" id="2614538"/>
    <lineage>
        <taxon>Bacteria</taxon>
        <taxon>Pseudomonadati</taxon>
        <taxon>Pseudomonadota</taxon>
        <taxon>Gammaproteobacteria</taxon>
        <taxon>Pseudomonadales</taxon>
        <taxon>Pseudomonadaceae</taxon>
        <taxon>Pseudomonas</taxon>
    </lineage>
</organism>
<dbReference type="Proteomes" id="UP000486534">
    <property type="component" value="Unassembled WGS sequence"/>
</dbReference>
<feature type="signal peptide" evidence="2">
    <location>
        <begin position="1"/>
        <end position="21"/>
    </location>
</feature>
<feature type="chain" id="PRO_5031434431" evidence="2">
    <location>
        <begin position="22"/>
        <end position="59"/>
    </location>
</feature>
<gene>
    <name evidence="3" type="ORF">GDH07_20075</name>
</gene>
<evidence type="ECO:0000256" key="1">
    <source>
        <dbReference type="SAM" id="Phobius"/>
    </source>
</evidence>
<feature type="transmembrane region" description="Helical" evidence="1">
    <location>
        <begin position="31"/>
        <end position="49"/>
    </location>
</feature>
<evidence type="ECO:0000256" key="2">
    <source>
        <dbReference type="SAM" id="SignalP"/>
    </source>
</evidence>
<comment type="caution">
    <text evidence="3">The sequence shown here is derived from an EMBL/GenBank/DDBJ whole genome shotgun (WGS) entry which is preliminary data.</text>
</comment>
<dbReference type="EMBL" id="WHUV01000003">
    <property type="protein sequence ID" value="MQA55619.1"/>
    <property type="molecule type" value="Genomic_DNA"/>
</dbReference>
<evidence type="ECO:0000313" key="3">
    <source>
        <dbReference type="EMBL" id="MQA55619.1"/>
    </source>
</evidence>
<dbReference type="InterPro" id="IPR049711">
    <property type="entry name" value="PA3371-like"/>
</dbReference>
<dbReference type="NCBIfam" id="NF041882">
    <property type="entry name" value="PA3371_fam"/>
    <property type="match status" value="1"/>
</dbReference>